<evidence type="ECO:0000256" key="1">
    <source>
        <dbReference type="SAM" id="MobiDB-lite"/>
    </source>
</evidence>
<accession>A0A343TNI9</accession>
<protein>
    <submittedName>
        <fullName evidence="2">Transposase IS4 family protein</fullName>
    </submittedName>
</protein>
<feature type="region of interest" description="Disordered" evidence="1">
    <location>
        <begin position="140"/>
        <end position="161"/>
    </location>
</feature>
<dbReference type="OrthoDB" id="275504at2157"/>
<keyword evidence="3" id="KW-1185">Reference proteome</keyword>
<sequence>MKDEQAEKFHEREREEAKTGDTKSGEKSTLPEDVELDEGPKTNTTEPESQSMKSYDGWNQGYIGLAMPDYYSGVIVPQDVTTDANDIEQLDPMLKECEEVTGQPPSNVLAFAGYGTNENAKLADEQTELFIFTTKDWKRRKDLQESGPARGRNPSQSGQRN</sequence>
<dbReference type="AlphaFoldDB" id="A0A343TNI9"/>
<evidence type="ECO:0000313" key="3">
    <source>
        <dbReference type="Proteomes" id="UP000263012"/>
    </source>
</evidence>
<evidence type="ECO:0000313" key="2">
    <source>
        <dbReference type="EMBL" id="AUX10661.1"/>
    </source>
</evidence>
<gene>
    <name evidence="2" type="ORF">AArcSl_3051</name>
</gene>
<reference evidence="3" key="1">
    <citation type="submission" date="2017-11" db="EMBL/GenBank/DDBJ databases">
        <title>Phenotypic and genomic properties of facultatively anaerobic sulfur-reducing natronoarchaea from hypersaline soda lakes.</title>
        <authorList>
            <person name="Sorokin D.Y."/>
            <person name="Kublanov I.V."/>
            <person name="Roman P."/>
            <person name="Sinninghe Damste J.S."/>
            <person name="Golyshin P.N."/>
            <person name="Rojo D."/>
            <person name="Ciordia S."/>
            <person name="Mena M.D.C."/>
            <person name="Ferrer M."/>
            <person name="Messina E."/>
            <person name="Smedile F."/>
            <person name="La Spada G."/>
            <person name="La Cono V."/>
            <person name="Yakimov M.M."/>
        </authorList>
    </citation>
    <scope>NUCLEOTIDE SEQUENCE [LARGE SCALE GENOMIC DNA]</scope>
    <source>
        <strain evidence="3">AArc-Sl</strain>
    </source>
</reference>
<feature type="compositionally biased region" description="Basic and acidic residues" evidence="1">
    <location>
        <begin position="1"/>
        <end position="30"/>
    </location>
</feature>
<feature type="region of interest" description="Disordered" evidence="1">
    <location>
        <begin position="1"/>
        <end position="55"/>
    </location>
</feature>
<dbReference type="GeneID" id="37879418"/>
<dbReference type="Proteomes" id="UP000263012">
    <property type="component" value="Chromosome"/>
</dbReference>
<dbReference type="RefSeq" id="WP_119821179.1">
    <property type="nucleotide sequence ID" value="NZ_CP025066.1"/>
</dbReference>
<dbReference type="EMBL" id="CP025066">
    <property type="protein sequence ID" value="AUX10661.1"/>
    <property type="molecule type" value="Genomic_DNA"/>
</dbReference>
<name>A0A343TNI9_9EURY</name>
<dbReference type="KEGG" id="hdf:AArcSl_3051"/>
<feature type="compositionally biased region" description="Polar residues" evidence="1">
    <location>
        <begin position="41"/>
        <end position="53"/>
    </location>
</feature>
<proteinExistence type="predicted"/>
<organism evidence="2 3">
    <name type="scientific">Halalkaliarchaeum desulfuricum</name>
    <dbReference type="NCBI Taxonomy" id="2055893"/>
    <lineage>
        <taxon>Archaea</taxon>
        <taxon>Methanobacteriati</taxon>
        <taxon>Methanobacteriota</taxon>
        <taxon>Stenosarchaea group</taxon>
        <taxon>Halobacteria</taxon>
        <taxon>Halobacteriales</taxon>
        <taxon>Haloferacaceae</taxon>
        <taxon>Halalkaliarchaeum</taxon>
    </lineage>
</organism>